<evidence type="ECO:0000259" key="1">
    <source>
        <dbReference type="Pfam" id="PF08241"/>
    </source>
</evidence>
<organism evidence="2 3">
    <name type="scientific">Methanofollis fontis</name>
    <dbReference type="NCBI Taxonomy" id="2052832"/>
    <lineage>
        <taxon>Archaea</taxon>
        <taxon>Methanobacteriati</taxon>
        <taxon>Methanobacteriota</taxon>
        <taxon>Stenosarchaea group</taxon>
        <taxon>Methanomicrobia</taxon>
        <taxon>Methanomicrobiales</taxon>
        <taxon>Methanomicrobiaceae</taxon>
        <taxon>Methanofollis</taxon>
    </lineage>
</organism>
<dbReference type="AlphaFoldDB" id="A0A483CW63"/>
<comment type="caution">
    <text evidence="2">The sequence shown here is derived from an EMBL/GenBank/DDBJ whole genome shotgun (WGS) entry which is preliminary data.</text>
</comment>
<dbReference type="PANTHER" id="PTHR43861">
    <property type="entry name" value="TRANS-ACONITATE 2-METHYLTRANSFERASE-RELATED"/>
    <property type="match status" value="1"/>
</dbReference>
<dbReference type="InterPro" id="IPR029063">
    <property type="entry name" value="SAM-dependent_MTases_sf"/>
</dbReference>
<feature type="domain" description="Methyltransferase type 11" evidence="1">
    <location>
        <begin position="43"/>
        <end position="135"/>
    </location>
</feature>
<dbReference type="InterPro" id="IPR013216">
    <property type="entry name" value="Methyltransf_11"/>
</dbReference>
<sequence length="213" mass="23356">MSRHADGGPGPAGAWEAEYRSRGHFWGGAALSIPETVSGERVLEIGCGNGKTLGLLASMGAEVTAFDISPAAVALARTSVPGCRRLLVADARTLPFRDMVFDTVVAFHILGHMDRRERRQCAVEWSRVLSPGGCLHLRVFSVRDLRCGKGSEVEESSYLRGNGIMTHYFTGGEVQHLFPALTPLRIEEHEWTLRVRGRDHPRSEISAVFEKGC</sequence>
<dbReference type="RefSeq" id="WP_130646911.1">
    <property type="nucleotide sequence ID" value="NZ_PGCL01000003.1"/>
</dbReference>
<gene>
    <name evidence="2" type="ORF">CUJ86_07250</name>
</gene>
<dbReference type="GO" id="GO:0032259">
    <property type="term" value="P:methylation"/>
    <property type="evidence" value="ECO:0007669"/>
    <property type="project" value="UniProtKB-KW"/>
</dbReference>
<keyword evidence="2" id="KW-0808">Transferase</keyword>
<evidence type="ECO:0000313" key="2">
    <source>
        <dbReference type="EMBL" id="TAJ43856.1"/>
    </source>
</evidence>
<dbReference type="GO" id="GO:0008757">
    <property type="term" value="F:S-adenosylmethionine-dependent methyltransferase activity"/>
    <property type="evidence" value="ECO:0007669"/>
    <property type="project" value="InterPro"/>
</dbReference>
<dbReference type="Gene3D" id="3.40.50.150">
    <property type="entry name" value="Vaccinia Virus protein VP39"/>
    <property type="match status" value="1"/>
</dbReference>
<dbReference type="EMBL" id="PGCL01000003">
    <property type="protein sequence ID" value="TAJ43856.1"/>
    <property type="molecule type" value="Genomic_DNA"/>
</dbReference>
<proteinExistence type="predicted"/>
<keyword evidence="3" id="KW-1185">Reference proteome</keyword>
<dbReference type="Pfam" id="PF08241">
    <property type="entry name" value="Methyltransf_11"/>
    <property type="match status" value="1"/>
</dbReference>
<dbReference type="SUPFAM" id="SSF53335">
    <property type="entry name" value="S-adenosyl-L-methionine-dependent methyltransferases"/>
    <property type="match status" value="1"/>
</dbReference>
<name>A0A483CW63_9EURY</name>
<reference evidence="2 3" key="1">
    <citation type="submission" date="2017-11" db="EMBL/GenBank/DDBJ databases">
        <title>Isolation and Characterization of Methanofollis Species from Methane Seep Offshore SW Taiwan.</title>
        <authorList>
            <person name="Teng N.-H."/>
            <person name="Lai M.-C."/>
            <person name="Chen S.-C."/>
        </authorList>
    </citation>
    <scope>NUCLEOTIDE SEQUENCE [LARGE SCALE GENOMIC DNA]</scope>
    <source>
        <strain evidence="2 3">FWC-SCC2</strain>
    </source>
</reference>
<protein>
    <submittedName>
        <fullName evidence="2">Class I SAM-dependent methyltransferase</fullName>
    </submittedName>
</protein>
<dbReference type="Proteomes" id="UP000292580">
    <property type="component" value="Unassembled WGS sequence"/>
</dbReference>
<dbReference type="CDD" id="cd02440">
    <property type="entry name" value="AdoMet_MTases"/>
    <property type="match status" value="1"/>
</dbReference>
<keyword evidence="2" id="KW-0489">Methyltransferase</keyword>
<dbReference type="OrthoDB" id="8915at2157"/>
<accession>A0A483CW63</accession>
<evidence type="ECO:0000313" key="3">
    <source>
        <dbReference type="Proteomes" id="UP000292580"/>
    </source>
</evidence>